<reference evidence="2" key="1">
    <citation type="submission" date="2016-10" db="EMBL/GenBank/DDBJ databases">
        <title>Sequence of Gallionella enrichment culture.</title>
        <authorList>
            <person name="Poehlein A."/>
            <person name="Muehling M."/>
            <person name="Daniel R."/>
        </authorList>
    </citation>
    <scope>NUCLEOTIDE SEQUENCE</scope>
</reference>
<dbReference type="Pfam" id="PF23666">
    <property type="entry name" value="Rcc01698_C"/>
    <property type="match status" value="1"/>
</dbReference>
<name>A0A1J5PNT8_9ZZZZ</name>
<dbReference type="AlphaFoldDB" id="A0A1J5PNT8"/>
<organism evidence="2">
    <name type="scientific">mine drainage metagenome</name>
    <dbReference type="NCBI Taxonomy" id="410659"/>
    <lineage>
        <taxon>unclassified sequences</taxon>
        <taxon>metagenomes</taxon>
        <taxon>ecological metagenomes</taxon>
    </lineage>
</organism>
<accession>A0A1J5PNT8</accession>
<evidence type="ECO:0000313" key="2">
    <source>
        <dbReference type="EMBL" id="OIQ65237.1"/>
    </source>
</evidence>
<evidence type="ECO:0000259" key="1">
    <source>
        <dbReference type="Pfam" id="PF23666"/>
    </source>
</evidence>
<sequence length="208" mass="22140">MIGDGSSDTWEVFQFANADLVAPDEYDLSLRLRGQAGSDGVMPDVWPTGSLIVLLNGAPQQIDLASSLRGVAQNYRIGSAARSYDDPSYVHLVEAFSGIGLRPYSPCHLVASATDAGDVRVAWVRRTRVDGDSWDGLDVPLGESSEAHQVRVVADSAVVREVTVATPSWTYSAADRLGDGVAAPFRIEVAQISDRFGAGPYTGIDING</sequence>
<feature type="domain" description="Rcc01698-like C-terminal" evidence="1">
    <location>
        <begin position="1"/>
        <end position="53"/>
    </location>
</feature>
<gene>
    <name evidence="2" type="ORF">GALL_532070</name>
</gene>
<proteinExistence type="predicted"/>
<protein>
    <recommendedName>
        <fullName evidence="1">Rcc01698-like C-terminal domain-containing protein</fullName>
    </recommendedName>
</protein>
<comment type="caution">
    <text evidence="2">The sequence shown here is derived from an EMBL/GenBank/DDBJ whole genome shotgun (WGS) entry which is preliminary data.</text>
</comment>
<dbReference type="EMBL" id="MLJW01007491">
    <property type="protein sequence ID" value="OIQ65237.1"/>
    <property type="molecule type" value="Genomic_DNA"/>
</dbReference>
<dbReference type="InterPro" id="IPR056490">
    <property type="entry name" value="Rcc01698_C"/>
</dbReference>